<gene>
    <name evidence="2" type="ORF">EPA86_04435</name>
</gene>
<accession>A0A502L1C1</accession>
<protein>
    <submittedName>
        <fullName evidence="2">Type II secretion system protein</fullName>
    </submittedName>
</protein>
<feature type="transmembrane region" description="Helical" evidence="1">
    <location>
        <begin position="21"/>
        <end position="43"/>
    </location>
</feature>
<comment type="caution">
    <text evidence="2">The sequence shown here is derived from an EMBL/GenBank/DDBJ whole genome shotgun (WGS) entry which is preliminary data.</text>
</comment>
<dbReference type="RefSeq" id="WP_140602207.1">
    <property type="nucleotide sequence ID" value="NZ_SAWY01000007.1"/>
</dbReference>
<dbReference type="Gene3D" id="3.30.700.10">
    <property type="entry name" value="Glycoprotein, Type 4 Pilin"/>
    <property type="match status" value="1"/>
</dbReference>
<dbReference type="SUPFAM" id="SSF54523">
    <property type="entry name" value="Pili subunits"/>
    <property type="match status" value="1"/>
</dbReference>
<evidence type="ECO:0000313" key="3">
    <source>
        <dbReference type="Proteomes" id="UP000315303"/>
    </source>
</evidence>
<organism evidence="2 3">
    <name type="scientific">Litorilituus lipolyticus</name>
    <dbReference type="NCBI Taxonomy" id="2491017"/>
    <lineage>
        <taxon>Bacteria</taxon>
        <taxon>Pseudomonadati</taxon>
        <taxon>Pseudomonadota</taxon>
        <taxon>Gammaproteobacteria</taxon>
        <taxon>Alteromonadales</taxon>
        <taxon>Colwelliaceae</taxon>
        <taxon>Litorilituus</taxon>
    </lineage>
</organism>
<evidence type="ECO:0000256" key="1">
    <source>
        <dbReference type="SAM" id="Phobius"/>
    </source>
</evidence>
<reference evidence="2 3" key="1">
    <citation type="submission" date="2019-01" db="EMBL/GenBank/DDBJ databases">
        <title>Litorilituus lipolytica sp. nov., isolated from intertidal sand of the Yellow Sea in China.</title>
        <authorList>
            <person name="Liu A."/>
        </authorList>
    </citation>
    <scope>NUCLEOTIDE SEQUENCE [LARGE SCALE GENOMIC DNA]</scope>
    <source>
        <strain evidence="2 3">RZ04</strain>
    </source>
</reference>
<dbReference type="InterPro" id="IPR012902">
    <property type="entry name" value="N_methyl_site"/>
</dbReference>
<dbReference type="OrthoDB" id="5815618at2"/>
<dbReference type="NCBIfam" id="TIGR02532">
    <property type="entry name" value="IV_pilin_GFxxxE"/>
    <property type="match status" value="1"/>
</dbReference>
<dbReference type="Proteomes" id="UP000315303">
    <property type="component" value="Unassembled WGS sequence"/>
</dbReference>
<dbReference type="AlphaFoldDB" id="A0A502L1C1"/>
<keyword evidence="3" id="KW-1185">Reference proteome</keyword>
<name>A0A502L1C1_9GAMM</name>
<proteinExistence type="predicted"/>
<dbReference type="EMBL" id="SAWY01000007">
    <property type="protein sequence ID" value="TPH17800.1"/>
    <property type="molecule type" value="Genomic_DNA"/>
</dbReference>
<dbReference type="PROSITE" id="PS00409">
    <property type="entry name" value="PROKAR_NTER_METHYL"/>
    <property type="match status" value="1"/>
</dbReference>
<sequence>MNKVFSQHSVKKLNKQRGFTLIELVIVVVILGFLAVTAIPKFLDLTDQAKQANIEGMAGGFATGVSLVRAQWEAEGRPTAANVNRVDYEGSFFALTTPPTPNTKSIRPGYPVGLVNGNASTADMTNARCIELWQGVFAQPPSVSSAVADLNNPALSIDYLADTTNVELTDSAGVVQSFTGCVFYLKESLDKNAAGSFVTPGGSTAVGNNFTYNAANSEVVVYVNTP</sequence>
<keyword evidence="1" id="KW-0472">Membrane</keyword>
<dbReference type="Pfam" id="PF07963">
    <property type="entry name" value="N_methyl"/>
    <property type="match status" value="1"/>
</dbReference>
<evidence type="ECO:0000313" key="2">
    <source>
        <dbReference type="EMBL" id="TPH17800.1"/>
    </source>
</evidence>
<keyword evidence="1" id="KW-1133">Transmembrane helix</keyword>
<dbReference type="InterPro" id="IPR045584">
    <property type="entry name" value="Pilin-like"/>
</dbReference>
<keyword evidence="1" id="KW-0812">Transmembrane</keyword>